<feature type="non-terminal residue" evidence="2">
    <location>
        <position position="43"/>
    </location>
</feature>
<feature type="non-terminal residue" evidence="2">
    <location>
        <position position="1"/>
    </location>
</feature>
<organism evidence="2">
    <name type="scientific">uncultured Rubrobacteraceae bacterium</name>
    <dbReference type="NCBI Taxonomy" id="349277"/>
    <lineage>
        <taxon>Bacteria</taxon>
        <taxon>Bacillati</taxon>
        <taxon>Actinomycetota</taxon>
        <taxon>Rubrobacteria</taxon>
        <taxon>Rubrobacterales</taxon>
        <taxon>Rubrobacteraceae</taxon>
        <taxon>environmental samples</taxon>
    </lineage>
</organism>
<protein>
    <submittedName>
        <fullName evidence="2">Uncharacterized protein</fullName>
    </submittedName>
</protein>
<dbReference type="AlphaFoldDB" id="A0A6J4REV8"/>
<accession>A0A6J4REV8</accession>
<gene>
    <name evidence="2" type="ORF">AVDCRST_MAG58-3603</name>
</gene>
<dbReference type="EMBL" id="CADCVF010000075">
    <property type="protein sequence ID" value="CAA9466988.1"/>
    <property type="molecule type" value="Genomic_DNA"/>
</dbReference>
<name>A0A6J4REV8_9ACTN</name>
<feature type="compositionally biased region" description="Polar residues" evidence="1">
    <location>
        <begin position="11"/>
        <end position="25"/>
    </location>
</feature>
<evidence type="ECO:0000313" key="2">
    <source>
        <dbReference type="EMBL" id="CAA9466988.1"/>
    </source>
</evidence>
<evidence type="ECO:0000256" key="1">
    <source>
        <dbReference type="SAM" id="MobiDB-lite"/>
    </source>
</evidence>
<sequence length="43" mass="4413">CSKRPKERSGWTITRSGSGAPGTATSRCASRCPLLVGVIPNPG</sequence>
<reference evidence="2" key="1">
    <citation type="submission" date="2020-02" db="EMBL/GenBank/DDBJ databases">
        <authorList>
            <person name="Meier V. D."/>
        </authorList>
    </citation>
    <scope>NUCLEOTIDE SEQUENCE</scope>
    <source>
        <strain evidence="2">AVDCRST_MAG58</strain>
    </source>
</reference>
<feature type="region of interest" description="Disordered" evidence="1">
    <location>
        <begin position="1"/>
        <end position="25"/>
    </location>
</feature>
<proteinExistence type="predicted"/>